<dbReference type="AlphaFoldDB" id="A0A448TTQ4"/>
<name>A0A448TTQ4_9PAST</name>
<protein>
    <submittedName>
        <fullName evidence="1">Uncharacterized protein</fullName>
    </submittedName>
</protein>
<organism evidence="1 2">
    <name type="scientific">Actinobacillus delphinicola</name>
    <dbReference type="NCBI Taxonomy" id="51161"/>
    <lineage>
        <taxon>Bacteria</taxon>
        <taxon>Pseudomonadati</taxon>
        <taxon>Pseudomonadota</taxon>
        <taxon>Gammaproteobacteria</taxon>
        <taxon>Pasteurellales</taxon>
        <taxon>Pasteurellaceae</taxon>
        <taxon>Actinobacillus</taxon>
    </lineage>
</organism>
<dbReference type="RefSeq" id="WP_126599291.1">
    <property type="nucleotide sequence ID" value="NZ_LR134510.1"/>
</dbReference>
<dbReference type="OrthoDB" id="5682326at2"/>
<keyword evidence="2" id="KW-1185">Reference proteome</keyword>
<gene>
    <name evidence="1" type="ORF">NCTC12871_00847</name>
</gene>
<reference evidence="1 2" key="1">
    <citation type="submission" date="2018-12" db="EMBL/GenBank/DDBJ databases">
        <authorList>
            <consortium name="Pathogen Informatics"/>
        </authorList>
    </citation>
    <scope>NUCLEOTIDE SEQUENCE [LARGE SCALE GENOMIC DNA]</scope>
    <source>
        <strain evidence="1 2">NCTC12871</strain>
    </source>
</reference>
<dbReference type="EMBL" id="LR134510">
    <property type="protein sequence ID" value="VEJ09394.1"/>
    <property type="molecule type" value="Genomic_DNA"/>
</dbReference>
<proteinExistence type="predicted"/>
<evidence type="ECO:0000313" key="1">
    <source>
        <dbReference type="EMBL" id="VEJ09394.1"/>
    </source>
</evidence>
<sequence length="138" mass="16245">MNRQGLDLFVVKTPINPEELPLETLTTLINPTFGEQLEALGKNIFLKIGAYNSMERIAYRAVGMNYTRVKFIGEQSPFYLTIMVNNYTEFPPFTEAPRQYIYLQDTTDLYWVLTYLDKQLQQFTNNLQEQRDENNENE</sequence>
<evidence type="ECO:0000313" key="2">
    <source>
        <dbReference type="Proteomes" id="UP000279799"/>
    </source>
</evidence>
<accession>A0A448TTQ4</accession>
<dbReference type="Proteomes" id="UP000279799">
    <property type="component" value="Chromosome"/>
</dbReference>
<dbReference type="KEGG" id="adp:NCTC12871_00847"/>